<dbReference type="PANTHER" id="PTHR13090:SF1">
    <property type="entry name" value="ARGININE-HYDROXYLASE NDUFAF5, MITOCHONDRIAL"/>
    <property type="match status" value="1"/>
</dbReference>
<dbReference type="InterPro" id="IPR050602">
    <property type="entry name" value="Malonyl-ACP_OMT"/>
</dbReference>
<evidence type="ECO:0000313" key="4">
    <source>
        <dbReference type="Proteomes" id="UP001606099"/>
    </source>
</evidence>
<keyword evidence="2" id="KW-0808">Transferase</keyword>
<evidence type="ECO:0000256" key="1">
    <source>
        <dbReference type="ARBA" id="ARBA00022603"/>
    </source>
</evidence>
<dbReference type="InterPro" id="IPR029063">
    <property type="entry name" value="SAM-dependent_MTases_sf"/>
</dbReference>
<name>A0ABW7FRR7_9BURK</name>
<dbReference type="RefSeq" id="WP_394458223.1">
    <property type="nucleotide sequence ID" value="NZ_JBIGHZ010000001.1"/>
</dbReference>
<accession>A0ABW7FRR7</accession>
<sequence>MHTDQPSQPSSEGGQQPSVVAAHDVLPLDEQAALHQRRRLLQSRVVPWLHEEVASRMAERLQAIKRVPAHVLNSSPALGGGHAQLLAAYPDAQHWWWEASPALRAQTELPLAPGWWARWRGASTAHWRNPASPAAELLWSNMELHWCALQGQRMKQWQEAVAVGGFVMFSTIGPDSFKELRQLWQERGWGAVAPDWVDMHDLGDAMVRAGFEDPVMDQEAIRLTWSRPEGLLRDLRALGGNTAPARSAGLRTPRWRDMVLQALEQLRGGDGRLALTLEVVYGHAFKGQPRLTVAAETAVSLEHMRSMVRRTTPR</sequence>
<gene>
    <name evidence="3" type="ORF">ACG0Z6_01620</name>
</gene>
<keyword evidence="4" id="KW-1185">Reference proteome</keyword>
<organism evidence="3 4">
    <name type="scientific">Roseateles rivi</name>
    <dbReference type="NCBI Taxonomy" id="3299028"/>
    <lineage>
        <taxon>Bacteria</taxon>
        <taxon>Pseudomonadati</taxon>
        <taxon>Pseudomonadota</taxon>
        <taxon>Betaproteobacteria</taxon>
        <taxon>Burkholderiales</taxon>
        <taxon>Sphaerotilaceae</taxon>
        <taxon>Roseateles</taxon>
    </lineage>
</organism>
<dbReference type="SUPFAM" id="SSF53335">
    <property type="entry name" value="S-adenosyl-L-methionine-dependent methyltransferases"/>
    <property type="match status" value="1"/>
</dbReference>
<evidence type="ECO:0000256" key="2">
    <source>
        <dbReference type="ARBA" id="ARBA00022679"/>
    </source>
</evidence>
<reference evidence="3 4" key="1">
    <citation type="submission" date="2024-08" db="EMBL/GenBank/DDBJ databases">
        <authorList>
            <person name="Lu H."/>
        </authorList>
    </citation>
    <scope>NUCLEOTIDE SEQUENCE [LARGE SCALE GENOMIC DNA]</scope>
    <source>
        <strain evidence="3 4">BYS180W</strain>
    </source>
</reference>
<evidence type="ECO:0000313" key="3">
    <source>
        <dbReference type="EMBL" id="MFG6446935.1"/>
    </source>
</evidence>
<comment type="caution">
    <text evidence="3">The sequence shown here is derived from an EMBL/GenBank/DDBJ whole genome shotgun (WGS) entry which is preliminary data.</text>
</comment>
<protein>
    <submittedName>
        <fullName evidence="3">Biotin synthase</fullName>
    </submittedName>
</protein>
<keyword evidence="1" id="KW-0489">Methyltransferase</keyword>
<proteinExistence type="predicted"/>
<dbReference type="Proteomes" id="UP001606099">
    <property type="component" value="Unassembled WGS sequence"/>
</dbReference>
<dbReference type="EMBL" id="JBIGHZ010000001">
    <property type="protein sequence ID" value="MFG6446935.1"/>
    <property type="molecule type" value="Genomic_DNA"/>
</dbReference>
<dbReference type="PANTHER" id="PTHR13090">
    <property type="entry name" value="ARGININE-HYDROXYLASE NDUFAF5, MITOCHONDRIAL"/>
    <property type="match status" value="1"/>
</dbReference>